<gene>
    <name evidence="3" type="ORF">QYE76_071757</name>
</gene>
<evidence type="ECO:0000259" key="2">
    <source>
        <dbReference type="PROSITE" id="PS50181"/>
    </source>
</evidence>
<dbReference type="SUPFAM" id="SSF81383">
    <property type="entry name" value="F-box domain"/>
    <property type="match status" value="1"/>
</dbReference>
<dbReference type="PROSITE" id="PS50181">
    <property type="entry name" value="FBOX"/>
    <property type="match status" value="1"/>
</dbReference>
<sequence>MDLPDEVLADILRRVVPLSHLAECRRVCAHWRATIDGRRLVLPHLLPGAPRGAFINFTADGWSDTYFFARGGVSGGVDARLADAPTRWCTAFVDHRNGLLLCEATEGTRFVYNPATRRSATLPAPPHAEPWGVASAAYLVFDPAVSLHHEVFLLPELPGEPEAPKPDDPPPPMFNVARLFFTDSAAPPQIDSDEDDGEDWLYTDDEPRWRSRAGRREHLQAKEAKDTLGLMEWPPSLYVAQVFSSMTGRWEEKPFVREGGAAGTVADMWSDPPSPNYGCAVPQCGPRRRHAVYWRRSLYVHCRGGFIIRLSLLTGKYVVIKTPEVAKLAGHRWATPYLSKSRKGVYYTAVADVNLWIWVLNEESTTVPPRWEMVHRADLRPSLRKLPYESNQEKNKSWILDDPLRRESMEQASREWDSDDDDDDDDGGANVAEQASNSALNQYMGWLDVLGYHPHKEIVFFGYQHKHCAFAYHLRTCKLEYLGCPAPISDDPCFPAYVQESFVYTPCRIDMLSDKNGTSVDLSNWGRRRDSESWAGVVAWEHGGGLGSAVGEVESAKFYQREVLGRVRPFLISAEVWVCEVTEDLACSMWRMFQRATMVSTSG</sequence>
<dbReference type="InterPro" id="IPR001810">
    <property type="entry name" value="F-box_dom"/>
</dbReference>
<feature type="region of interest" description="Disordered" evidence="1">
    <location>
        <begin position="410"/>
        <end position="431"/>
    </location>
</feature>
<dbReference type="EMBL" id="JAUUTY010000004">
    <property type="protein sequence ID" value="KAK1653952.1"/>
    <property type="molecule type" value="Genomic_DNA"/>
</dbReference>
<dbReference type="PANTHER" id="PTHR34591:SF37">
    <property type="entry name" value="DUF295 DOMAIN-CONTAINING PROTEIN"/>
    <property type="match status" value="1"/>
</dbReference>
<keyword evidence="4" id="KW-1185">Reference proteome</keyword>
<feature type="domain" description="F-box" evidence="2">
    <location>
        <begin position="1"/>
        <end position="45"/>
    </location>
</feature>
<dbReference type="InterPro" id="IPR036047">
    <property type="entry name" value="F-box-like_dom_sf"/>
</dbReference>
<proteinExistence type="predicted"/>
<organism evidence="3 4">
    <name type="scientific">Lolium multiflorum</name>
    <name type="common">Italian ryegrass</name>
    <name type="synonym">Lolium perenne subsp. multiflorum</name>
    <dbReference type="NCBI Taxonomy" id="4521"/>
    <lineage>
        <taxon>Eukaryota</taxon>
        <taxon>Viridiplantae</taxon>
        <taxon>Streptophyta</taxon>
        <taxon>Embryophyta</taxon>
        <taxon>Tracheophyta</taxon>
        <taxon>Spermatophyta</taxon>
        <taxon>Magnoliopsida</taxon>
        <taxon>Liliopsida</taxon>
        <taxon>Poales</taxon>
        <taxon>Poaceae</taxon>
        <taxon>BOP clade</taxon>
        <taxon>Pooideae</taxon>
        <taxon>Poodae</taxon>
        <taxon>Poeae</taxon>
        <taxon>Poeae Chloroplast Group 2 (Poeae type)</taxon>
        <taxon>Loliodinae</taxon>
        <taxon>Loliinae</taxon>
        <taxon>Lolium</taxon>
    </lineage>
</organism>
<feature type="compositionally biased region" description="Acidic residues" evidence="1">
    <location>
        <begin position="417"/>
        <end position="427"/>
    </location>
</feature>
<evidence type="ECO:0000313" key="4">
    <source>
        <dbReference type="Proteomes" id="UP001231189"/>
    </source>
</evidence>
<dbReference type="Pfam" id="PF12937">
    <property type="entry name" value="F-box-like"/>
    <property type="match status" value="1"/>
</dbReference>
<evidence type="ECO:0000313" key="3">
    <source>
        <dbReference type="EMBL" id="KAK1653952.1"/>
    </source>
</evidence>
<dbReference type="Proteomes" id="UP001231189">
    <property type="component" value="Unassembled WGS sequence"/>
</dbReference>
<dbReference type="PANTHER" id="PTHR34591">
    <property type="entry name" value="OS03G0653100 PROTEIN-RELATED"/>
    <property type="match status" value="1"/>
</dbReference>
<dbReference type="Gene3D" id="1.20.1280.50">
    <property type="match status" value="1"/>
</dbReference>
<evidence type="ECO:0000256" key="1">
    <source>
        <dbReference type="SAM" id="MobiDB-lite"/>
    </source>
</evidence>
<protein>
    <recommendedName>
        <fullName evidence="2">F-box domain-containing protein</fullName>
    </recommendedName>
</protein>
<comment type="caution">
    <text evidence="3">The sequence shown here is derived from an EMBL/GenBank/DDBJ whole genome shotgun (WGS) entry which is preliminary data.</text>
</comment>
<feature type="compositionally biased region" description="Acidic residues" evidence="1">
    <location>
        <begin position="191"/>
        <end position="204"/>
    </location>
</feature>
<name>A0AAD8SMP4_LOLMU</name>
<accession>A0AAD8SMP4</accession>
<dbReference type="AlphaFoldDB" id="A0AAD8SMP4"/>
<reference evidence="3" key="1">
    <citation type="submission" date="2023-07" db="EMBL/GenBank/DDBJ databases">
        <title>A chromosome-level genome assembly of Lolium multiflorum.</title>
        <authorList>
            <person name="Chen Y."/>
            <person name="Copetti D."/>
            <person name="Kolliker R."/>
            <person name="Studer B."/>
        </authorList>
    </citation>
    <scope>NUCLEOTIDE SEQUENCE</scope>
    <source>
        <strain evidence="3">02402/16</strain>
        <tissue evidence="3">Leaf</tissue>
    </source>
</reference>
<dbReference type="SMART" id="SM00256">
    <property type="entry name" value="FBOX"/>
    <property type="match status" value="1"/>
</dbReference>
<feature type="region of interest" description="Disordered" evidence="1">
    <location>
        <begin position="186"/>
        <end position="205"/>
    </location>
</feature>